<dbReference type="Gene3D" id="3.40.50.720">
    <property type="entry name" value="NAD(P)-binding Rossmann-like Domain"/>
    <property type="match status" value="1"/>
</dbReference>
<dbReference type="GO" id="GO:0050661">
    <property type="term" value="F:NADP binding"/>
    <property type="evidence" value="ECO:0007669"/>
    <property type="project" value="InterPro"/>
</dbReference>
<comment type="similarity">
    <text evidence="3 15">Belongs to the homoserine dehydrogenase family.</text>
</comment>
<comment type="pathway">
    <text evidence="2 14">Amino-acid biosynthesis; L-methionine biosynthesis via de novo pathway; L-homoserine from L-aspartate: step 3/3.</text>
</comment>
<dbReference type="AlphaFoldDB" id="A0A6A7KD32"/>
<evidence type="ECO:0000256" key="13">
    <source>
        <dbReference type="PIRSR" id="PIRSR000098-2"/>
    </source>
</evidence>
<evidence type="ECO:0000313" key="19">
    <source>
        <dbReference type="Proteomes" id="UP000440004"/>
    </source>
</evidence>
<comment type="caution">
    <text evidence="18">The sequence shown here is derived from an EMBL/GenBank/DDBJ whole genome shotgun (WGS) entry which is preliminary data.</text>
</comment>
<evidence type="ECO:0000256" key="11">
    <source>
        <dbReference type="ARBA" id="ARBA00048841"/>
    </source>
</evidence>
<dbReference type="InterPro" id="IPR019811">
    <property type="entry name" value="HDH_CS"/>
</dbReference>
<dbReference type="GO" id="GO:0004412">
    <property type="term" value="F:homoserine dehydrogenase activity"/>
    <property type="evidence" value="ECO:0007669"/>
    <property type="project" value="UniProtKB-EC"/>
</dbReference>
<dbReference type="SUPFAM" id="SSF55347">
    <property type="entry name" value="Glyceraldehyde-3-phosphate dehydrogenase-like, C-terminal domain"/>
    <property type="match status" value="1"/>
</dbReference>
<feature type="binding site" evidence="13">
    <location>
        <begin position="6"/>
        <end position="13"/>
    </location>
    <ligand>
        <name>NADP(+)</name>
        <dbReference type="ChEBI" id="CHEBI:58349"/>
    </ligand>
</feature>
<dbReference type="Gene3D" id="3.30.70.260">
    <property type="match status" value="1"/>
</dbReference>
<evidence type="ECO:0000256" key="7">
    <source>
        <dbReference type="ARBA" id="ARBA00022697"/>
    </source>
</evidence>
<evidence type="ECO:0000256" key="5">
    <source>
        <dbReference type="ARBA" id="ARBA00013376"/>
    </source>
</evidence>
<dbReference type="GO" id="GO:0009086">
    <property type="term" value="P:methionine biosynthetic process"/>
    <property type="evidence" value="ECO:0007669"/>
    <property type="project" value="UniProtKB-KW"/>
</dbReference>
<dbReference type="PANTHER" id="PTHR43331:SF1">
    <property type="entry name" value="HOMOSERINE DEHYDROGENASE"/>
    <property type="match status" value="1"/>
</dbReference>
<dbReference type="FunFam" id="3.30.360.10:FF:000005">
    <property type="entry name" value="Homoserine dehydrogenase"/>
    <property type="match status" value="1"/>
</dbReference>
<dbReference type="InterPro" id="IPR036291">
    <property type="entry name" value="NAD(P)-bd_dom_sf"/>
</dbReference>
<dbReference type="Pfam" id="PF03447">
    <property type="entry name" value="NAD_binding_3"/>
    <property type="match status" value="1"/>
</dbReference>
<keyword evidence="9" id="KW-0915">Sodium</keyword>
<feature type="domain" description="Homoserine dehydrogenase catalytic" evidence="16">
    <location>
        <begin position="134"/>
        <end position="312"/>
    </location>
</feature>
<evidence type="ECO:0000256" key="8">
    <source>
        <dbReference type="ARBA" id="ARBA00023002"/>
    </source>
</evidence>
<dbReference type="NCBIfam" id="NF004976">
    <property type="entry name" value="PRK06349.1"/>
    <property type="match status" value="1"/>
</dbReference>
<dbReference type="UniPathway" id="UPA00050">
    <property type="reaction ID" value="UER00063"/>
</dbReference>
<dbReference type="InterPro" id="IPR016204">
    <property type="entry name" value="HDH"/>
</dbReference>
<keyword evidence="7 14" id="KW-0791">Threonine biosynthesis</keyword>
<organism evidence="18 19">
    <name type="scientific">Alkalibaculum sporogenes</name>
    <dbReference type="NCBI Taxonomy" id="2655001"/>
    <lineage>
        <taxon>Bacteria</taxon>
        <taxon>Bacillati</taxon>
        <taxon>Bacillota</taxon>
        <taxon>Clostridia</taxon>
        <taxon>Eubacteriales</taxon>
        <taxon>Eubacteriaceae</taxon>
        <taxon>Alkalibaculum</taxon>
    </lineage>
</organism>
<feature type="binding site" evidence="13">
    <location>
        <position position="102"/>
    </location>
    <ligand>
        <name>NADPH</name>
        <dbReference type="ChEBI" id="CHEBI:57783"/>
    </ligand>
</feature>
<keyword evidence="19" id="KW-1185">Reference proteome</keyword>
<gene>
    <name evidence="18" type="ORF">GC105_14095</name>
</gene>
<name>A0A6A7KD32_9FIRM</name>
<keyword evidence="10 14" id="KW-0486">Methionine biosynthesis</keyword>
<dbReference type="UniPathway" id="UPA00051">
    <property type="reaction ID" value="UER00465"/>
</dbReference>
<feature type="binding site" evidence="13">
    <location>
        <position position="187"/>
    </location>
    <ligand>
        <name>L-homoserine</name>
        <dbReference type="ChEBI" id="CHEBI:57476"/>
    </ligand>
</feature>
<comment type="catalytic activity">
    <reaction evidence="11">
        <text>L-homoserine + NADP(+) = L-aspartate 4-semialdehyde + NADPH + H(+)</text>
        <dbReference type="Rhea" id="RHEA:15761"/>
        <dbReference type="ChEBI" id="CHEBI:15378"/>
        <dbReference type="ChEBI" id="CHEBI:57476"/>
        <dbReference type="ChEBI" id="CHEBI:57783"/>
        <dbReference type="ChEBI" id="CHEBI:58349"/>
        <dbReference type="ChEBI" id="CHEBI:537519"/>
        <dbReference type="EC" id="1.1.1.3"/>
    </reaction>
    <physiologicalReaction direction="right-to-left" evidence="11">
        <dbReference type="Rhea" id="RHEA:15763"/>
    </physiologicalReaction>
</comment>
<dbReference type="PANTHER" id="PTHR43331">
    <property type="entry name" value="HOMOSERINE DEHYDROGENASE"/>
    <property type="match status" value="1"/>
</dbReference>
<evidence type="ECO:0000256" key="14">
    <source>
        <dbReference type="RuleBase" id="RU000579"/>
    </source>
</evidence>
<sequence>MKIGLLGLGTVGSGVYEIINHQKGHYFATSKEEAIITKVMVRDINKIRNINIPDKLLVTNFEEIVNDDEIQVVICVMGGIELEYSCMIQAMNNGKHVITANKAVVSEYMDILYKTAKQNNVSFLYEASVGGGIPIITSLIQTLRINQIDEIKGILNGTTNFILSKMTDEGWNFADTLKKAQDMGFAEADPTADIDGSDVSRKLSILSSMAFGSHIKDENIYKRGIKEISEADIDMFNDLGYVLKYLAHSKLEGNKYYATVEPVLLTNKNIMSNVNEEFNIVSLNGNIIGELQFYGKGAGKNATANAVVGDLLYIINNDFKKQEITLEQQLENGGNIAFEGKYYLRVDTNDHDQFTKVIDLVDEFSKKKKITFNSSKIYVLTEEIKANIFNKLVDKINAIGVNSFYARIYS</sequence>
<dbReference type="InterPro" id="IPR001342">
    <property type="entry name" value="HDH_cat"/>
</dbReference>
<keyword evidence="13 14" id="KW-0521">NADP</keyword>
<evidence type="ECO:0000256" key="4">
    <source>
        <dbReference type="ARBA" id="ARBA00013213"/>
    </source>
</evidence>
<dbReference type="Pfam" id="PF00742">
    <property type="entry name" value="Homoserine_dh"/>
    <property type="match status" value="1"/>
</dbReference>
<comment type="pathway">
    <text evidence="1 14">Amino-acid biosynthesis; L-threonine biosynthesis; L-threonine from L-aspartate: step 3/5.</text>
</comment>
<keyword evidence="8 14" id="KW-0560">Oxidoreductase</keyword>
<dbReference type="Gene3D" id="3.30.360.10">
    <property type="entry name" value="Dihydrodipicolinate Reductase, domain 2"/>
    <property type="match status" value="1"/>
</dbReference>
<dbReference type="PIRSF" id="PIRSF000098">
    <property type="entry name" value="Homoser_dehydrog"/>
    <property type="match status" value="1"/>
</dbReference>
<dbReference type="Proteomes" id="UP000440004">
    <property type="component" value="Unassembled WGS sequence"/>
</dbReference>
<evidence type="ECO:0000259" key="17">
    <source>
        <dbReference type="Pfam" id="PF03447"/>
    </source>
</evidence>
<evidence type="ECO:0000256" key="1">
    <source>
        <dbReference type="ARBA" id="ARBA00005056"/>
    </source>
</evidence>
<dbReference type="PROSITE" id="PS01042">
    <property type="entry name" value="HOMOSER_DHGENASE"/>
    <property type="match status" value="1"/>
</dbReference>
<dbReference type="SUPFAM" id="SSF51735">
    <property type="entry name" value="NAD(P)-binding Rossmann-fold domains"/>
    <property type="match status" value="1"/>
</dbReference>
<evidence type="ECO:0000313" key="18">
    <source>
        <dbReference type="EMBL" id="MPW26913.1"/>
    </source>
</evidence>
<accession>A0A6A7KD32</accession>
<feature type="active site" description="Proton donor" evidence="12">
    <location>
        <position position="202"/>
    </location>
</feature>
<proteinExistence type="inferred from homology"/>
<dbReference type="GO" id="GO:0009088">
    <property type="term" value="P:threonine biosynthetic process"/>
    <property type="evidence" value="ECO:0007669"/>
    <property type="project" value="UniProtKB-UniPathway"/>
</dbReference>
<evidence type="ECO:0000256" key="3">
    <source>
        <dbReference type="ARBA" id="ARBA00006753"/>
    </source>
</evidence>
<evidence type="ECO:0000256" key="2">
    <source>
        <dbReference type="ARBA" id="ARBA00005062"/>
    </source>
</evidence>
<evidence type="ECO:0000256" key="9">
    <source>
        <dbReference type="ARBA" id="ARBA00023053"/>
    </source>
</evidence>
<dbReference type="InterPro" id="IPR005106">
    <property type="entry name" value="Asp/hSer_DH_NAD-bd"/>
</dbReference>
<reference evidence="18 19" key="1">
    <citation type="submission" date="2019-10" db="EMBL/GenBank/DDBJ databases">
        <title>Alkalibaculum tamaniensis sp.nov., a new alkaliphilic acetogen, isolated on methoxylated aromatics from a mud volcano.</title>
        <authorList>
            <person name="Khomyakova M.A."/>
            <person name="Merkel A.Y."/>
            <person name="Bonch-Osmolovskaya E.A."/>
            <person name="Slobodkin A.I."/>
        </authorList>
    </citation>
    <scope>NUCLEOTIDE SEQUENCE [LARGE SCALE GENOMIC DNA]</scope>
    <source>
        <strain evidence="18 19">M08DMB</strain>
    </source>
</reference>
<dbReference type="EC" id="1.1.1.3" evidence="4 14"/>
<evidence type="ECO:0000256" key="6">
    <source>
        <dbReference type="ARBA" id="ARBA00022605"/>
    </source>
</evidence>
<protein>
    <recommendedName>
        <fullName evidence="5 14">Homoserine dehydrogenase</fullName>
        <ecNumber evidence="4 14">1.1.1.3</ecNumber>
    </recommendedName>
</protein>
<evidence type="ECO:0000256" key="10">
    <source>
        <dbReference type="ARBA" id="ARBA00023167"/>
    </source>
</evidence>
<dbReference type="EMBL" id="WHNX01000031">
    <property type="protein sequence ID" value="MPW26913.1"/>
    <property type="molecule type" value="Genomic_DNA"/>
</dbReference>
<evidence type="ECO:0000259" key="16">
    <source>
        <dbReference type="Pfam" id="PF00742"/>
    </source>
</evidence>
<evidence type="ECO:0000256" key="15">
    <source>
        <dbReference type="RuleBase" id="RU004171"/>
    </source>
</evidence>
<dbReference type="RefSeq" id="WP_152806089.1">
    <property type="nucleotide sequence ID" value="NZ_WHNX01000031.1"/>
</dbReference>
<feature type="domain" description="Aspartate/homoserine dehydrogenase NAD-binding" evidence="17">
    <location>
        <begin position="7"/>
        <end position="126"/>
    </location>
</feature>
<keyword evidence="6 14" id="KW-0028">Amino-acid biosynthesis</keyword>
<evidence type="ECO:0000256" key="12">
    <source>
        <dbReference type="PIRSR" id="PIRSR000098-1"/>
    </source>
</evidence>